<proteinExistence type="predicted"/>
<accession>A0A0W0FC28</accession>
<comment type="caution">
    <text evidence="2">The sequence shown here is derived from an EMBL/GenBank/DDBJ whole genome shotgun (WGS) entry which is preliminary data.</text>
</comment>
<feature type="compositionally biased region" description="Basic and acidic residues" evidence="1">
    <location>
        <begin position="88"/>
        <end position="97"/>
    </location>
</feature>
<name>A0A0W0FC28_MONRR</name>
<evidence type="ECO:0000256" key="1">
    <source>
        <dbReference type="SAM" id="MobiDB-lite"/>
    </source>
</evidence>
<evidence type="ECO:0000313" key="2">
    <source>
        <dbReference type="EMBL" id="KTB33903.1"/>
    </source>
</evidence>
<dbReference type="AlphaFoldDB" id="A0A0W0FC28"/>
<reference evidence="2 3" key="1">
    <citation type="submission" date="2015-12" db="EMBL/GenBank/DDBJ databases">
        <title>Draft genome sequence of Moniliophthora roreri, the causal agent of frosty pod rot of cacao.</title>
        <authorList>
            <person name="Aime M.C."/>
            <person name="Diaz-Valderrama J.R."/>
            <person name="Kijpornyongpan T."/>
            <person name="Phillips-Mora W."/>
        </authorList>
    </citation>
    <scope>NUCLEOTIDE SEQUENCE [LARGE SCALE GENOMIC DNA]</scope>
    <source>
        <strain evidence="2 3">MCA 2952</strain>
    </source>
</reference>
<protein>
    <submittedName>
        <fullName evidence="2">Uncharacterized protein</fullName>
    </submittedName>
</protein>
<evidence type="ECO:0000313" key="3">
    <source>
        <dbReference type="Proteomes" id="UP000054988"/>
    </source>
</evidence>
<dbReference type="EMBL" id="LATX01002123">
    <property type="protein sequence ID" value="KTB33903.1"/>
    <property type="molecule type" value="Genomic_DNA"/>
</dbReference>
<dbReference type="Proteomes" id="UP000054988">
    <property type="component" value="Unassembled WGS sequence"/>
</dbReference>
<gene>
    <name evidence="2" type="ORF">WG66_13329</name>
</gene>
<sequence length="182" mass="20668">MVVPEEYGNLTDPGAARLEEGKELRRNHVRTFQGIELDAGTVIYAANALVRNRKSVGKRVAAISDYFRELFRFRKLGEGPPSQSTSEPKTRHVRPSEKGNTVVLDRSCRMNYFHHTAPFSQTQGLVSPLDTLHGVDALFKLYQRLTRSEGGGTRREEELSHLSTQITRYFNWSISCSTVQRQ</sequence>
<feature type="region of interest" description="Disordered" evidence="1">
    <location>
        <begin position="78"/>
        <end position="98"/>
    </location>
</feature>
<organism evidence="2 3">
    <name type="scientific">Moniliophthora roreri</name>
    <name type="common">Frosty pod rot fungus</name>
    <name type="synonym">Monilia roreri</name>
    <dbReference type="NCBI Taxonomy" id="221103"/>
    <lineage>
        <taxon>Eukaryota</taxon>
        <taxon>Fungi</taxon>
        <taxon>Dikarya</taxon>
        <taxon>Basidiomycota</taxon>
        <taxon>Agaricomycotina</taxon>
        <taxon>Agaricomycetes</taxon>
        <taxon>Agaricomycetidae</taxon>
        <taxon>Agaricales</taxon>
        <taxon>Marasmiineae</taxon>
        <taxon>Marasmiaceae</taxon>
        <taxon>Moniliophthora</taxon>
    </lineage>
</organism>